<organism evidence="2 3">
    <name type="scientific">Anseongella ginsenosidimutans</name>
    <dbReference type="NCBI Taxonomy" id="496056"/>
    <lineage>
        <taxon>Bacteria</taxon>
        <taxon>Pseudomonadati</taxon>
        <taxon>Bacteroidota</taxon>
        <taxon>Sphingobacteriia</taxon>
        <taxon>Sphingobacteriales</taxon>
        <taxon>Sphingobacteriaceae</taxon>
        <taxon>Anseongella</taxon>
    </lineage>
</organism>
<feature type="chain" id="PRO_5020825247" evidence="1">
    <location>
        <begin position="22"/>
        <end position="712"/>
    </location>
</feature>
<dbReference type="RefSeq" id="WP_207910299.1">
    <property type="nucleotide sequence ID" value="NZ_CP042432.1"/>
</dbReference>
<accession>A0A4R3KPA0</accession>
<gene>
    <name evidence="2" type="ORF">EDD80_10721</name>
</gene>
<dbReference type="InterPro" id="IPR008928">
    <property type="entry name" value="6-hairpin_glycosidase_sf"/>
</dbReference>
<feature type="signal peptide" evidence="1">
    <location>
        <begin position="1"/>
        <end position="21"/>
    </location>
</feature>
<dbReference type="Proteomes" id="UP000295807">
    <property type="component" value="Unassembled WGS sequence"/>
</dbReference>
<keyword evidence="1" id="KW-0732">Signal</keyword>
<sequence length="712" mass="80637">MIAKLLTQCAFLLLFTSCALAKDPVIAFCGSSKNDLYILLKQEGYKIKHYESLQSAIQSSSPGTPVFVVSDSYPETDSKQRISEAMLKAINRKELNVYIEYPAFFPGLAMEQEPLETRLERGVVTSNAFGESLPPMSLLGIHNCHILPVREENPLIVLAKVVGFDKAEYGLDSTKTYPLLFKRGRVFLSMTKLSNFATARYGPIASIKRVWTWLLAEMTRQPGLKIDNWLTYVRPMYQKDEPLPANARLQSVRRGVEWFDNANLFVHPEWKDLWLKYQGDGLMPVGPPLPSELPNGDGTLGIIEGHTSSINYDGSQLYRYWMRADVQGEVSMALAAAGNAFNDKGYREKAANLINYLFETSNMRAGAKDDRSSPAYGLIGWSVTQPGSFYGDDNARAILGIIGASAYLESTEWDTEIVEAIMANFRTTGKQGFRSSRLEEGDIVANGLKFYEERDLFYPSPHFESWMWACYLWLYNKTGYEPLLEKTKTAIKLTMEAYPKKWLWGSSLQTQRARMVLPLAWLVRIEDTEEHRRWLDIVAADLLKAQVESGGIREEIGDGPGLFRELKSNSDYGVDESSLIFENGDPVAEMLYTCNFAIFSLNEAAHATGNPSYRKAAEKLSDFLVRIQVESEKHKDIDGAWFRAFEYDRWDYWASNADKGWGAWCTLSGWSQSWIVTSLLQIEQDESYWDLTAGTRPDGSLKKTVDFMSKKR</sequence>
<dbReference type="EMBL" id="SMAD01000007">
    <property type="protein sequence ID" value="TCS86488.1"/>
    <property type="molecule type" value="Genomic_DNA"/>
</dbReference>
<keyword evidence="3" id="KW-1185">Reference proteome</keyword>
<evidence type="ECO:0000256" key="1">
    <source>
        <dbReference type="SAM" id="SignalP"/>
    </source>
</evidence>
<reference evidence="2 3" key="1">
    <citation type="submission" date="2019-03" db="EMBL/GenBank/DDBJ databases">
        <title>Genomic Encyclopedia of Type Strains, Phase IV (KMG-IV): sequencing the most valuable type-strain genomes for metagenomic binning, comparative biology and taxonomic classification.</title>
        <authorList>
            <person name="Goeker M."/>
        </authorList>
    </citation>
    <scope>NUCLEOTIDE SEQUENCE [LARGE SCALE GENOMIC DNA]</scope>
    <source>
        <strain evidence="2 3">DSM 21100</strain>
    </source>
</reference>
<protein>
    <submittedName>
        <fullName evidence="2">Uncharacterized protein</fullName>
    </submittedName>
</protein>
<proteinExistence type="predicted"/>
<dbReference type="PROSITE" id="PS51257">
    <property type="entry name" value="PROKAR_LIPOPROTEIN"/>
    <property type="match status" value="1"/>
</dbReference>
<dbReference type="SUPFAM" id="SSF48208">
    <property type="entry name" value="Six-hairpin glycosidases"/>
    <property type="match status" value="1"/>
</dbReference>
<evidence type="ECO:0000313" key="3">
    <source>
        <dbReference type="Proteomes" id="UP000295807"/>
    </source>
</evidence>
<dbReference type="GO" id="GO:0005975">
    <property type="term" value="P:carbohydrate metabolic process"/>
    <property type="evidence" value="ECO:0007669"/>
    <property type="project" value="InterPro"/>
</dbReference>
<comment type="caution">
    <text evidence="2">The sequence shown here is derived from an EMBL/GenBank/DDBJ whole genome shotgun (WGS) entry which is preliminary data.</text>
</comment>
<name>A0A4R3KPA0_9SPHI</name>
<evidence type="ECO:0000313" key="2">
    <source>
        <dbReference type="EMBL" id="TCS86488.1"/>
    </source>
</evidence>
<dbReference type="AlphaFoldDB" id="A0A4R3KPA0"/>